<feature type="transmembrane region" description="Helical" evidence="7">
    <location>
        <begin position="322"/>
        <end position="344"/>
    </location>
</feature>
<evidence type="ECO:0000313" key="8">
    <source>
        <dbReference type="EMBL" id="ABI88146.1"/>
    </source>
</evidence>
<evidence type="ECO:0000256" key="6">
    <source>
        <dbReference type="ARBA" id="ARBA00023136"/>
    </source>
</evidence>
<evidence type="ECO:0000256" key="7">
    <source>
        <dbReference type="SAM" id="Phobius"/>
    </source>
</evidence>
<evidence type="ECO:0000256" key="1">
    <source>
        <dbReference type="ARBA" id="ARBA00004651"/>
    </source>
</evidence>
<feature type="transmembrane region" description="Helical" evidence="7">
    <location>
        <begin position="105"/>
        <end position="128"/>
    </location>
</feature>
<dbReference type="AlphaFoldDB" id="Q0BCH7"/>
<proteinExistence type="inferred from homology"/>
<gene>
    <name evidence="8" type="ordered locus">Bamb_2590</name>
</gene>
<comment type="similarity">
    <text evidence="2">Belongs to the chromate ion transporter (CHR) (TC 2.A.51) family.</text>
</comment>
<feature type="transmembrane region" description="Helical" evidence="7">
    <location>
        <begin position="225"/>
        <end position="243"/>
    </location>
</feature>
<evidence type="ECO:0000313" key="9">
    <source>
        <dbReference type="Proteomes" id="UP000000662"/>
    </source>
</evidence>
<dbReference type="EMBL" id="CP000440">
    <property type="protein sequence ID" value="ABI88146.1"/>
    <property type="molecule type" value="Genomic_DNA"/>
</dbReference>
<keyword evidence="5 7" id="KW-1133">Transmembrane helix</keyword>
<evidence type="ECO:0000256" key="4">
    <source>
        <dbReference type="ARBA" id="ARBA00022692"/>
    </source>
</evidence>
<organism evidence="8 9">
    <name type="scientific">Burkholderia ambifaria (strain ATCC BAA-244 / DSM 16087 / CCUG 44356 / LMG 19182 / AMMD)</name>
    <name type="common">Burkholderia cepacia (strain AMMD)</name>
    <dbReference type="NCBI Taxonomy" id="339670"/>
    <lineage>
        <taxon>Bacteria</taxon>
        <taxon>Pseudomonadati</taxon>
        <taxon>Pseudomonadota</taxon>
        <taxon>Betaproteobacteria</taxon>
        <taxon>Burkholderiales</taxon>
        <taxon>Burkholderiaceae</taxon>
        <taxon>Burkholderia</taxon>
        <taxon>Burkholderia cepacia complex</taxon>
    </lineage>
</organism>
<dbReference type="InterPro" id="IPR014047">
    <property type="entry name" value="Chr_Tranpt_l_chain"/>
</dbReference>
<dbReference type="PANTHER" id="PTHR33567">
    <property type="entry name" value="CHROMATE ION TRANSPORTER (EUROFUNG)"/>
    <property type="match status" value="1"/>
</dbReference>
<feature type="transmembrane region" description="Helical" evidence="7">
    <location>
        <begin position="291"/>
        <end position="315"/>
    </location>
</feature>
<feature type="transmembrane region" description="Helical" evidence="7">
    <location>
        <begin position="263"/>
        <end position="285"/>
    </location>
</feature>
<accession>Q0BCH7</accession>
<feature type="transmembrane region" description="Helical" evidence="7">
    <location>
        <begin position="140"/>
        <end position="161"/>
    </location>
</feature>
<protein>
    <submittedName>
        <fullName evidence="8">Chromate transporter, chromate ion transporter (CHR) family</fullName>
    </submittedName>
</protein>
<evidence type="ECO:0000256" key="2">
    <source>
        <dbReference type="ARBA" id="ARBA00005262"/>
    </source>
</evidence>
<keyword evidence="6 7" id="KW-0472">Membrane</keyword>
<dbReference type="eggNOG" id="COG2059">
    <property type="taxonomic scope" value="Bacteria"/>
</dbReference>
<dbReference type="KEGG" id="bam:Bamb_2590"/>
<dbReference type="PANTHER" id="PTHR33567:SF3">
    <property type="entry name" value="CHROMATE ION TRANSPORTER (EUROFUNG)"/>
    <property type="match status" value="1"/>
</dbReference>
<dbReference type="Proteomes" id="UP000000662">
    <property type="component" value="Chromosome 1"/>
</dbReference>
<comment type="subcellular location">
    <subcellularLocation>
        <location evidence="1">Cell membrane</location>
        <topology evidence="1">Multi-pass membrane protein</topology>
    </subcellularLocation>
</comment>
<dbReference type="Pfam" id="PF02417">
    <property type="entry name" value="Chromate_transp"/>
    <property type="match status" value="2"/>
</dbReference>
<dbReference type="GO" id="GO:0015109">
    <property type="term" value="F:chromate transmembrane transporter activity"/>
    <property type="evidence" value="ECO:0007669"/>
    <property type="project" value="InterPro"/>
</dbReference>
<keyword evidence="4 7" id="KW-0812">Transmembrane</keyword>
<feature type="transmembrane region" description="Helical" evidence="7">
    <location>
        <begin position="356"/>
        <end position="376"/>
    </location>
</feature>
<dbReference type="NCBIfam" id="TIGR00937">
    <property type="entry name" value="2A51"/>
    <property type="match status" value="1"/>
</dbReference>
<feature type="transmembrane region" description="Helical" evidence="7">
    <location>
        <begin position="173"/>
        <end position="205"/>
    </location>
</feature>
<feature type="transmembrane region" description="Helical" evidence="7">
    <location>
        <begin position="408"/>
        <end position="424"/>
    </location>
</feature>
<name>Q0BCH7_BURCM</name>
<sequence length="425" mass="44438">MRSRRHGIALSWRLVSPSPDPHLNTSTVTAPSRHAWPVFVAFLRLGLTSFGGPVAHLGYFRDTFVTRRSWLTERAYADLVGLCQFLPGPASSQVGMAIGLSRAGYAGMFAAWLGFTLPSALLMMLFALGVHATGMPVAAGALHGLRIVSVAVIAQAVWGMARTLCPDARRVTLMAIAASIALLVPAAWLQVAVIVAAGAAGLVLLPQPERGAHEPLPLHLSHRAGVLWLALFAALIVVLPFAARAFHSNTLAVVDAFFRTGALVFGGGHVVLPLLQAAVVAPGWVGDSAFLAGYGVAQAVPGPLFTFAAFLGASLRDAPNGWLGGTIALVSIFAPSFLLVAGTAPFWERLRRSTRMQAALAGVNAAVVGLLLAALYHPVWTDTIVSPGDFAAALVAFVALVFWRVPPWAVVIASAALGWLAGVIA</sequence>
<evidence type="ECO:0000256" key="3">
    <source>
        <dbReference type="ARBA" id="ARBA00022475"/>
    </source>
</evidence>
<dbReference type="GO" id="GO:0005886">
    <property type="term" value="C:plasma membrane"/>
    <property type="evidence" value="ECO:0007669"/>
    <property type="project" value="UniProtKB-SubCell"/>
</dbReference>
<keyword evidence="9" id="KW-1185">Reference proteome</keyword>
<dbReference type="InterPro" id="IPR003370">
    <property type="entry name" value="Chromate_transpt"/>
</dbReference>
<dbReference type="PIRSF" id="PIRSF004810">
    <property type="entry name" value="ChrA"/>
    <property type="match status" value="1"/>
</dbReference>
<keyword evidence="3" id="KW-1003">Cell membrane</keyword>
<evidence type="ECO:0000256" key="5">
    <source>
        <dbReference type="ARBA" id="ARBA00022989"/>
    </source>
</evidence>
<reference evidence="8" key="1">
    <citation type="submission" date="2009-01" db="EMBL/GenBank/DDBJ databases">
        <title>Complete sequence of Chromosome 1 of Burkholderia cepacia AMMD.</title>
        <authorList>
            <consortium name="US DOE Joint Genome Institute"/>
            <person name="Copeland A."/>
            <person name="Lucas S."/>
            <person name="Lapidus A."/>
            <person name="Barry K."/>
            <person name="Detter J.C."/>
            <person name="Glavina del Rio T."/>
            <person name="Hammon N."/>
            <person name="Israni S."/>
            <person name="Pitluck S."/>
            <person name="Bruce D."/>
            <person name="Chain P."/>
            <person name="Malfatti S."/>
            <person name="Shin M."/>
            <person name="Vergez L."/>
            <person name="Schmutz J."/>
            <person name="Larimer F."/>
            <person name="Land M."/>
            <person name="Hauser L."/>
            <person name="Kyrpides N."/>
            <person name="Kim E."/>
            <person name="Parke J."/>
            <person name="Coenye T."/>
            <person name="Konstantinidis K."/>
            <person name="Ramette A."/>
            <person name="Tiedje J."/>
            <person name="Richardson P."/>
        </authorList>
    </citation>
    <scope>NUCLEOTIDE SEQUENCE [LARGE SCALE GENOMIC DNA]</scope>
    <source>
        <strain evidence="8">AMMD</strain>
    </source>
</reference>